<keyword evidence="1" id="KW-0732">Signal</keyword>
<gene>
    <name evidence="2" type="ORF">HNQ03_002738</name>
</gene>
<name>A0A8J8KA02_9FLAO</name>
<dbReference type="Proteomes" id="UP000610746">
    <property type="component" value="Unassembled WGS sequence"/>
</dbReference>
<feature type="chain" id="PRO_5035181893" description="Lipoprotein" evidence="1">
    <location>
        <begin position="21"/>
        <end position="152"/>
    </location>
</feature>
<sequence>MKKYFKHSAFIILITFTSCAAEGYNLSPMSNGLSPSNSNTKVENAEFSLDKNINASEISQLISTFPDFRNDAVDSEISKLKVHLTNYLQATKAYNTRGKERSIEDIEVCYKKLQKLRKFLDADHNEILNRYLVRIKTNISEIETISNSDIKK</sequence>
<keyword evidence="3" id="KW-1185">Reference proteome</keyword>
<reference evidence="2" key="1">
    <citation type="submission" date="2020-05" db="EMBL/GenBank/DDBJ databases">
        <title>Genomic Encyclopedia of Type Strains, Phase IV (KMG-V): Genome sequencing to study the core and pangenomes of soil and plant-associated prokaryotes.</title>
        <authorList>
            <person name="Whitman W."/>
        </authorList>
    </citation>
    <scope>NUCLEOTIDE SEQUENCE</scope>
    <source>
        <strain evidence="2">16F</strain>
    </source>
</reference>
<evidence type="ECO:0000313" key="2">
    <source>
        <dbReference type="EMBL" id="NRS93647.1"/>
    </source>
</evidence>
<feature type="signal peptide" evidence="1">
    <location>
        <begin position="1"/>
        <end position="20"/>
    </location>
</feature>
<accession>A0A8J8KA02</accession>
<dbReference type="AlphaFoldDB" id="A0A8J8KA02"/>
<evidence type="ECO:0000313" key="3">
    <source>
        <dbReference type="Proteomes" id="UP000610746"/>
    </source>
</evidence>
<dbReference type="PROSITE" id="PS51257">
    <property type="entry name" value="PROKAR_LIPOPROTEIN"/>
    <property type="match status" value="1"/>
</dbReference>
<evidence type="ECO:0000256" key="1">
    <source>
        <dbReference type="SAM" id="SignalP"/>
    </source>
</evidence>
<protein>
    <recommendedName>
        <fullName evidence="4">Lipoprotein</fullName>
    </recommendedName>
</protein>
<proteinExistence type="predicted"/>
<evidence type="ECO:0008006" key="4">
    <source>
        <dbReference type="Google" id="ProtNLM"/>
    </source>
</evidence>
<comment type="caution">
    <text evidence="2">The sequence shown here is derived from an EMBL/GenBank/DDBJ whole genome shotgun (WGS) entry which is preliminary data.</text>
</comment>
<organism evidence="2 3">
    <name type="scientific">Frigoriflavimonas asaccharolytica</name>
    <dbReference type="NCBI Taxonomy" id="2735899"/>
    <lineage>
        <taxon>Bacteria</taxon>
        <taxon>Pseudomonadati</taxon>
        <taxon>Bacteroidota</taxon>
        <taxon>Flavobacteriia</taxon>
        <taxon>Flavobacteriales</taxon>
        <taxon>Weeksellaceae</taxon>
        <taxon>Frigoriflavimonas</taxon>
    </lineage>
</organism>
<dbReference type="EMBL" id="JABSNO010000025">
    <property type="protein sequence ID" value="NRS93647.1"/>
    <property type="molecule type" value="Genomic_DNA"/>
</dbReference>
<dbReference type="RefSeq" id="WP_173780199.1">
    <property type="nucleotide sequence ID" value="NZ_JABSNO010000025.1"/>
</dbReference>